<dbReference type="RefSeq" id="XP_007700616.1">
    <property type="nucleotide sequence ID" value="XM_007702426.1"/>
</dbReference>
<dbReference type="KEGG" id="bsc:COCSADRAFT_357968"/>
<evidence type="ECO:0000313" key="2">
    <source>
        <dbReference type="EMBL" id="EMD63526.1"/>
    </source>
</evidence>
<name>M2T2U6_COCSN</name>
<feature type="domain" description="Peptidase S53 activation" evidence="1">
    <location>
        <begin position="154"/>
        <end position="254"/>
    </location>
</feature>
<dbReference type="HOGENOM" id="CLU_1053780_0_0_1"/>
<dbReference type="InterPro" id="IPR015366">
    <property type="entry name" value="S53_propep"/>
</dbReference>
<evidence type="ECO:0000313" key="3">
    <source>
        <dbReference type="Proteomes" id="UP000016934"/>
    </source>
</evidence>
<sequence length="264" mass="29952">MATQTFHEDITYPTTLHTDDDEDVVVVLMQPITYQPTTPAAPTTPPKPHQAVSHQLTSDNLAMQDNGFDTILDAAQKAAKALDLQRAGNELGFHLRLQHYANDWVDLNALQKAANWANTSKLISLICAVLFRGTVRRAPHDHVLHEECDEHLGLSKRDRLHQDTPLLVKIALQKSNLSWAELWLNEVASPQFQNFGRYWAAKQVIEAFMPPQHAVDSAIDWLQSSGIHRDNVTHSDDKQWLVFPYSTQQAEDLLLDSLRRRLDD</sequence>
<reference evidence="2 3" key="1">
    <citation type="journal article" date="2012" name="PLoS Pathog.">
        <title>Diverse lifestyles and strategies of plant pathogenesis encoded in the genomes of eighteen Dothideomycetes fungi.</title>
        <authorList>
            <person name="Ohm R.A."/>
            <person name="Feau N."/>
            <person name="Henrissat B."/>
            <person name="Schoch C.L."/>
            <person name="Horwitz B.A."/>
            <person name="Barry K.W."/>
            <person name="Condon B.J."/>
            <person name="Copeland A.C."/>
            <person name="Dhillon B."/>
            <person name="Glaser F."/>
            <person name="Hesse C.N."/>
            <person name="Kosti I."/>
            <person name="LaButti K."/>
            <person name="Lindquist E.A."/>
            <person name="Lucas S."/>
            <person name="Salamov A.A."/>
            <person name="Bradshaw R.E."/>
            <person name="Ciuffetti L."/>
            <person name="Hamelin R.C."/>
            <person name="Kema G.H.J."/>
            <person name="Lawrence C."/>
            <person name="Scott J.A."/>
            <person name="Spatafora J.W."/>
            <person name="Turgeon B.G."/>
            <person name="de Wit P.J.G.M."/>
            <person name="Zhong S."/>
            <person name="Goodwin S.B."/>
            <person name="Grigoriev I.V."/>
        </authorList>
    </citation>
    <scope>NUCLEOTIDE SEQUENCE [LARGE SCALE GENOMIC DNA]</scope>
    <source>
        <strain evidence="3">ND90Pr / ATCC 201652</strain>
    </source>
</reference>
<dbReference type="SUPFAM" id="SSF54897">
    <property type="entry name" value="Protease propeptides/inhibitors"/>
    <property type="match status" value="1"/>
</dbReference>
<dbReference type="OrthoDB" id="3694282at2759"/>
<dbReference type="GO" id="GO:0006508">
    <property type="term" value="P:proteolysis"/>
    <property type="evidence" value="ECO:0007669"/>
    <property type="project" value="TreeGrafter"/>
</dbReference>
<accession>M2T2U6</accession>
<dbReference type="AlphaFoldDB" id="M2T2U6"/>
<dbReference type="Proteomes" id="UP000016934">
    <property type="component" value="Unassembled WGS sequence"/>
</dbReference>
<dbReference type="EMBL" id="KB445644">
    <property type="protein sequence ID" value="EMD63526.1"/>
    <property type="molecule type" value="Genomic_DNA"/>
</dbReference>
<evidence type="ECO:0000259" key="1">
    <source>
        <dbReference type="Pfam" id="PF09286"/>
    </source>
</evidence>
<protein>
    <recommendedName>
        <fullName evidence="1">Peptidase S53 activation domain-containing protein</fullName>
    </recommendedName>
</protein>
<gene>
    <name evidence="2" type="ORF">COCSADRAFT_357968</name>
</gene>
<organism evidence="2 3">
    <name type="scientific">Cochliobolus sativus (strain ND90Pr / ATCC 201652)</name>
    <name type="common">Common root rot and spot blotch fungus</name>
    <name type="synonym">Bipolaris sorokiniana</name>
    <dbReference type="NCBI Taxonomy" id="665912"/>
    <lineage>
        <taxon>Eukaryota</taxon>
        <taxon>Fungi</taxon>
        <taxon>Dikarya</taxon>
        <taxon>Ascomycota</taxon>
        <taxon>Pezizomycotina</taxon>
        <taxon>Dothideomycetes</taxon>
        <taxon>Pleosporomycetidae</taxon>
        <taxon>Pleosporales</taxon>
        <taxon>Pleosporineae</taxon>
        <taxon>Pleosporaceae</taxon>
        <taxon>Bipolaris</taxon>
    </lineage>
</organism>
<dbReference type="GO" id="GO:0008240">
    <property type="term" value="F:tripeptidyl-peptidase activity"/>
    <property type="evidence" value="ECO:0007669"/>
    <property type="project" value="TreeGrafter"/>
</dbReference>
<keyword evidence="3" id="KW-1185">Reference proteome</keyword>
<dbReference type="InterPro" id="IPR050819">
    <property type="entry name" value="Tripeptidyl-peptidase_I"/>
</dbReference>
<dbReference type="GeneID" id="19138527"/>
<proteinExistence type="predicted"/>
<dbReference type="PANTHER" id="PTHR14218">
    <property type="entry name" value="PROTEASE S8 TRIPEPTIDYL PEPTIDASE I CLN2"/>
    <property type="match status" value="1"/>
</dbReference>
<dbReference type="PANTHER" id="PTHR14218:SF19">
    <property type="entry name" value="SERINE PROTEASE AORO, PUTATIVE (AFU_ORTHOLOGUE AFUA_6G10250)-RELATED"/>
    <property type="match status" value="1"/>
</dbReference>
<dbReference type="GO" id="GO:0004175">
    <property type="term" value="F:endopeptidase activity"/>
    <property type="evidence" value="ECO:0007669"/>
    <property type="project" value="TreeGrafter"/>
</dbReference>
<reference evidence="3" key="2">
    <citation type="journal article" date="2013" name="PLoS Genet.">
        <title>Comparative genome structure, secondary metabolite, and effector coding capacity across Cochliobolus pathogens.</title>
        <authorList>
            <person name="Condon B.J."/>
            <person name="Leng Y."/>
            <person name="Wu D."/>
            <person name="Bushley K.E."/>
            <person name="Ohm R.A."/>
            <person name="Otillar R."/>
            <person name="Martin J."/>
            <person name="Schackwitz W."/>
            <person name="Grimwood J."/>
            <person name="MohdZainudin N."/>
            <person name="Xue C."/>
            <person name="Wang R."/>
            <person name="Manning V.A."/>
            <person name="Dhillon B."/>
            <person name="Tu Z.J."/>
            <person name="Steffenson B.J."/>
            <person name="Salamov A."/>
            <person name="Sun H."/>
            <person name="Lowry S."/>
            <person name="LaButti K."/>
            <person name="Han J."/>
            <person name="Copeland A."/>
            <person name="Lindquist E."/>
            <person name="Barry K."/>
            <person name="Schmutz J."/>
            <person name="Baker S.E."/>
            <person name="Ciuffetti L.M."/>
            <person name="Grigoriev I.V."/>
            <person name="Zhong S."/>
            <person name="Turgeon B.G."/>
        </authorList>
    </citation>
    <scope>NUCLEOTIDE SEQUENCE [LARGE SCALE GENOMIC DNA]</scope>
    <source>
        <strain evidence="3">ND90Pr / ATCC 201652</strain>
    </source>
</reference>
<dbReference type="Pfam" id="PF09286">
    <property type="entry name" value="Pro-kuma_activ"/>
    <property type="match status" value="1"/>
</dbReference>